<keyword evidence="4" id="KW-1185">Reference proteome</keyword>
<dbReference type="EMBL" id="CP037968">
    <property type="protein sequence ID" value="QYZ79903.1"/>
    <property type="molecule type" value="Genomic_DNA"/>
</dbReference>
<name>A0A8G1EGK0_9EURY</name>
<sequence>MKVALVCLQPLDNLGGMQTRIKVLSSALVSKGIEVVIVQPKDAYINSKKFYDNALHSFDHIILPKTASTNPLMRIRLFSSINRDNIMCSMDKMGVDIIDTYYPQIGIKKENPIPIVYTSVSGIDYTIELLKLRQFRYSSLFLLNNIVEHCYINSVDHFIIENTIQKDRLIHTYGIPESKVTIAPTGINENHVEKSQMSRIKDKEKITLMYSGRLSYYKGMNELLTAYRSISRLCKRCELWIFGDGPMMNEMITYCKKNNLNSVHFGGRISQEENIKQVSQCDIFIHPSYIESLPSAIIEAMALKKPVISTSVGAISRDLIVNDYNGILIPPKNADKLVSAVLDLIDQPEKQEIIGKNAGKSVLHYTHKNMINQTIGVYKKVLSEF</sequence>
<dbReference type="CDD" id="cd03801">
    <property type="entry name" value="GT4_PimA-like"/>
    <property type="match status" value="1"/>
</dbReference>
<dbReference type="SUPFAM" id="SSF53756">
    <property type="entry name" value="UDP-Glycosyltransferase/glycogen phosphorylase"/>
    <property type="match status" value="1"/>
</dbReference>
<dbReference type="InterPro" id="IPR050194">
    <property type="entry name" value="Glycosyltransferase_grp1"/>
</dbReference>
<dbReference type="OrthoDB" id="109596at2157"/>
<evidence type="ECO:0000313" key="3">
    <source>
        <dbReference type="EMBL" id="QYZ79903.1"/>
    </source>
</evidence>
<evidence type="ECO:0000313" key="4">
    <source>
        <dbReference type="Proteomes" id="UP000826709"/>
    </source>
</evidence>
<dbReference type="KEGG" id="mfk:E2N92_10950"/>
<dbReference type="InterPro" id="IPR001296">
    <property type="entry name" value="Glyco_trans_1"/>
</dbReference>
<feature type="domain" description="Glycosyl transferase family 1" evidence="1">
    <location>
        <begin position="200"/>
        <end position="359"/>
    </location>
</feature>
<protein>
    <submittedName>
        <fullName evidence="3">Glycosyltransferase family 1 protein</fullName>
    </submittedName>
</protein>
<dbReference type="InterPro" id="IPR028098">
    <property type="entry name" value="Glyco_trans_4-like_N"/>
</dbReference>
<proteinExistence type="predicted"/>
<dbReference type="RefSeq" id="WP_220681211.1">
    <property type="nucleotide sequence ID" value="NZ_CP037968.1"/>
</dbReference>
<accession>A0A8G1EGK0</accession>
<evidence type="ECO:0000259" key="1">
    <source>
        <dbReference type="Pfam" id="PF00534"/>
    </source>
</evidence>
<organism evidence="3 4">
    <name type="scientific">Methanofollis formosanus</name>
    <dbReference type="NCBI Taxonomy" id="299308"/>
    <lineage>
        <taxon>Archaea</taxon>
        <taxon>Methanobacteriati</taxon>
        <taxon>Methanobacteriota</taxon>
        <taxon>Stenosarchaea group</taxon>
        <taxon>Methanomicrobia</taxon>
        <taxon>Methanomicrobiales</taxon>
        <taxon>Methanomicrobiaceae</taxon>
        <taxon>Methanofollis</taxon>
    </lineage>
</organism>
<evidence type="ECO:0000259" key="2">
    <source>
        <dbReference type="Pfam" id="PF13439"/>
    </source>
</evidence>
<feature type="domain" description="Glycosyltransferase subfamily 4-like N-terminal" evidence="2">
    <location>
        <begin position="15"/>
        <end position="189"/>
    </location>
</feature>
<dbReference type="Pfam" id="PF00534">
    <property type="entry name" value="Glycos_transf_1"/>
    <property type="match status" value="1"/>
</dbReference>
<dbReference type="Proteomes" id="UP000826709">
    <property type="component" value="Chromosome"/>
</dbReference>
<dbReference type="PANTHER" id="PTHR45947">
    <property type="entry name" value="SULFOQUINOVOSYL TRANSFERASE SQD2"/>
    <property type="match status" value="1"/>
</dbReference>
<dbReference type="Pfam" id="PF13439">
    <property type="entry name" value="Glyco_transf_4"/>
    <property type="match status" value="1"/>
</dbReference>
<dbReference type="GO" id="GO:0016757">
    <property type="term" value="F:glycosyltransferase activity"/>
    <property type="evidence" value="ECO:0007669"/>
    <property type="project" value="InterPro"/>
</dbReference>
<dbReference type="AlphaFoldDB" id="A0A8G1EGK0"/>
<dbReference type="PANTHER" id="PTHR45947:SF3">
    <property type="entry name" value="SULFOQUINOVOSYL TRANSFERASE SQD2"/>
    <property type="match status" value="1"/>
</dbReference>
<reference evidence="3" key="2">
    <citation type="submission" date="2019-03" db="EMBL/GenBank/DDBJ databases">
        <authorList>
            <person name="Chen S.-C."/>
            <person name="Wu S.-Y."/>
            <person name="Lai M.-C."/>
        </authorList>
    </citation>
    <scope>NUCLEOTIDE SEQUENCE</scope>
    <source>
        <strain evidence="3">ML15</strain>
    </source>
</reference>
<reference evidence="3" key="1">
    <citation type="journal article" date="2005" name="Int. J. Syst. Evol. Microbiol.">
        <title>Methanofollis formosanus sp. nov., isolated from a fish pond.</title>
        <authorList>
            <person name="Wu S.Y."/>
            <person name="Chen S.C."/>
            <person name="Lai M.C."/>
        </authorList>
    </citation>
    <scope>NUCLEOTIDE SEQUENCE</scope>
    <source>
        <strain evidence="3">ML15</strain>
    </source>
</reference>
<gene>
    <name evidence="3" type="ORF">E2N92_10950</name>
</gene>
<dbReference type="Gene3D" id="3.40.50.2000">
    <property type="entry name" value="Glycogen Phosphorylase B"/>
    <property type="match status" value="2"/>
</dbReference>